<evidence type="ECO:0000313" key="2">
    <source>
        <dbReference type="EMBL" id="KAL0919157.1"/>
    </source>
</evidence>
<accession>A0ABD0V262</accession>
<feature type="region of interest" description="Disordered" evidence="1">
    <location>
        <begin position="32"/>
        <end position="80"/>
    </location>
</feature>
<protein>
    <submittedName>
        <fullName evidence="2">Uncharacterized protein</fullName>
    </submittedName>
</protein>
<dbReference type="AlphaFoldDB" id="A0ABD0V262"/>
<feature type="compositionally biased region" description="Basic residues" evidence="1">
    <location>
        <begin position="32"/>
        <end position="50"/>
    </location>
</feature>
<sequence length="80" mass="9027">MLTSSSQEDPVAFNATVAEPLCHLQCSRKMSSRCRRRAAPSTTMKKHANKPKLPEMSARSRQIREPTGNCRSLQPQEMQL</sequence>
<keyword evidence="3" id="KW-1185">Reference proteome</keyword>
<evidence type="ECO:0000313" key="3">
    <source>
        <dbReference type="Proteomes" id="UP001552299"/>
    </source>
</evidence>
<name>A0ABD0V262_DENTH</name>
<gene>
    <name evidence="2" type="ORF">M5K25_011231</name>
</gene>
<feature type="compositionally biased region" description="Polar residues" evidence="1">
    <location>
        <begin position="69"/>
        <end position="80"/>
    </location>
</feature>
<dbReference type="Proteomes" id="UP001552299">
    <property type="component" value="Unassembled WGS sequence"/>
</dbReference>
<proteinExistence type="predicted"/>
<comment type="caution">
    <text evidence="2">The sequence shown here is derived from an EMBL/GenBank/DDBJ whole genome shotgun (WGS) entry which is preliminary data.</text>
</comment>
<dbReference type="EMBL" id="JANQDX010000009">
    <property type="protein sequence ID" value="KAL0919157.1"/>
    <property type="molecule type" value="Genomic_DNA"/>
</dbReference>
<evidence type="ECO:0000256" key="1">
    <source>
        <dbReference type="SAM" id="MobiDB-lite"/>
    </source>
</evidence>
<reference evidence="2 3" key="1">
    <citation type="journal article" date="2024" name="Plant Biotechnol. J.">
        <title>Dendrobium thyrsiflorum genome and its molecular insights into genes involved in important horticultural traits.</title>
        <authorList>
            <person name="Chen B."/>
            <person name="Wang J.Y."/>
            <person name="Zheng P.J."/>
            <person name="Li K.L."/>
            <person name="Liang Y.M."/>
            <person name="Chen X.F."/>
            <person name="Zhang C."/>
            <person name="Zhao X."/>
            <person name="He X."/>
            <person name="Zhang G.Q."/>
            <person name="Liu Z.J."/>
            <person name="Xu Q."/>
        </authorList>
    </citation>
    <scope>NUCLEOTIDE SEQUENCE [LARGE SCALE GENOMIC DNA]</scope>
    <source>
        <strain evidence="2">GZMU011</strain>
    </source>
</reference>
<organism evidence="2 3">
    <name type="scientific">Dendrobium thyrsiflorum</name>
    <name type="common">Pinecone-like raceme dendrobium</name>
    <name type="synonym">Orchid</name>
    <dbReference type="NCBI Taxonomy" id="117978"/>
    <lineage>
        <taxon>Eukaryota</taxon>
        <taxon>Viridiplantae</taxon>
        <taxon>Streptophyta</taxon>
        <taxon>Embryophyta</taxon>
        <taxon>Tracheophyta</taxon>
        <taxon>Spermatophyta</taxon>
        <taxon>Magnoliopsida</taxon>
        <taxon>Liliopsida</taxon>
        <taxon>Asparagales</taxon>
        <taxon>Orchidaceae</taxon>
        <taxon>Epidendroideae</taxon>
        <taxon>Malaxideae</taxon>
        <taxon>Dendrobiinae</taxon>
        <taxon>Dendrobium</taxon>
    </lineage>
</organism>